<reference evidence="1" key="1">
    <citation type="submission" date="2014-12" db="EMBL/GenBank/DDBJ databases">
        <title>Genome Sequence of Valsa Canker Pathogens Uncovers a Specific Adaption of Colonization on Woody Bark.</title>
        <authorList>
            <person name="Yin Z."/>
            <person name="Liu H."/>
            <person name="Gao X."/>
            <person name="Li Z."/>
            <person name="Song N."/>
            <person name="Ke X."/>
            <person name="Dai Q."/>
            <person name="Wu Y."/>
            <person name="Sun Y."/>
            <person name="Xu J.-R."/>
            <person name="Kang Z.K."/>
            <person name="Wang L."/>
            <person name="Huang L."/>
        </authorList>
    </citation>
    <scope>NUCLEOTIDE SEQUENCE [LARGE SCALE GENOMIC DNA]</scope>
    <source>
        <strain evidence="1">03-8</strain>
    </source>
</reference>
<dbReference type="EMBL" id="KN796115">
    <property type="protein sequence ID" value="KUI63913.1"/>
    <property type="molecule type" value="Genomic_DNA"/>
</dbReference>
<proteinExistence type="predicted"/>
<sequence length="182" mass="20171">MPDSMHSHHPRPPIVHDEASRHNTFRSIFVSPPNLPPRPPIVQPNISHRSNDSLLSTEPPCWADTLPQITHDETRQHLESEEFYTAPNSFHPELDVSASQLHATATPAPDASSQPLQGIIGLHQPQVDLLPRLRIIVEQTPVTSRQPRPESVQSMKLFKLLGAVHSDADSEVDLGFPGARVV</sequence>
<dbReference type="Proteomes" id="UP000078559">
    <property type="component" value="Unassembled WGS sequence"/>
</dbReference>
<name>A0A194VIW1_CYTMA</name>
<protein>
    <submittedName>
        <fullName evidence="1">Uncharacterized protein</fullName>
    </submittedName>
</protein>
<gene>
    <name evidence="1" type="ORF">VM1G_10630</name>
</gene>
<dbReference type="AlphaFoldDB" id="A0A194VIW1"/>
<keyword evidence="2" id="KW-1185">Reference proteome</keyword>
<evidence type="ECO:0000313" key="2">
    <source>
        <dbReference type="Proteomes" id="UP000078559"/>
    </source>
</evidence>
<accession>A0A194VIW1</accession>
<organism evidence="1 2">
    <name type="scientific">Cytospora mali</name>
    <name type="common">Apple Valsa canker fungus</name>
    <name type="synonym">Valsa mali</name>
    <dbReference type="NCBI Taxonomy" id="578113"/>
    <lineage>
        <taxon>Eukaryota</taxon>
        <taxon>Fungi</taxon>
        <taxon>Dikarya</taxon>
        <taxon>Ascomycota</taxon>
        <taxon>Pezizomycotina</taxon>
        <taxon>Sordariomycetes</taxon>
        <taxon>Sordariomycetidae</taxon>
        <taxon>Diaporthales</taxon>
        <taxon>Cytosporaceae</taxon>
        <taxon>Cytospora</taxon>
    </lineage>
</organism>
<evidence type="ECO:0000313" key="1">
    <source>
        <dbReference type="EMBL" id="KUI63913.1"/>
    </source>
</evidence>